<keyword evidence="2" id="KW-1185">Reference proteome</keyword>
<proteinExistence type="predicted"/>
<gene>
    <name evidence="1" type="ORF">rsdtw13_35460</name>
</gene>
<comment type="caution">
    <text evidence="1">The sequence shown here is derived from an EMBL/GenBank/DDBJ whole genome shotgun (WGS) entry which is preliminary data.</text>
</comment>
<dbReference type="EMBL" id="BROD01000001">
    <property type="protein sequence ID" value="GKX68288.1"/>
    <property type="molecule type" value="Genomic_DNA"/>
</dbReference>
<organism evidence="1 2">
    <name type="scientific">Inconstantimicrobium mannanitabidum</name>
    <dbReference type="NCBI Taxonomy" id="1604901"/>
    <lineage>
        <taxon>Bacteria</taxon>
        <taxon>Bacillati</taxon>
        <taxon>Bacillota</taxon>
        <taxon>Clostridia</taxon>
        <taxon>Eubacteriales</taxon>
        <taxon>Clostridiaceae</taxon>
        <taxon>Inconstantimicrobium</taxon>
    </lineage>
</organism>
<dbReference type="Proteomes" id="UP001058074">
    <property type="component" value="Unassembled WGS sequence"/>
</dbReference>
<sequence length="60" mass="6631">MLTDKVIVAIVTKDAIFGLLFLLSLCILKQVTIKYVILLTFAIIAAVCASIYNLNKSKEE</sequence>
<accession>A0ACB5RGY2</accession>
<protein>
    <submittedName>
        <fullName evidence="1">Uncharacterized protein</fullName>
    </submittedName>
</protein>
<evidence type="ECO:0000313" key="2">
    <source>
        <dbReference type="Proteomes" id="UP001058074"/>
    </source>
</evidence>
<evidence type="ECO:0000313" key="1">
    <source>
        <dbReference type="EMBL" id="GKX68288.1"/>
    </source>
</evidence>
<reference evidence="1" key="1">
    <citation type="journal article" date="2025" name="Int. J. Syst. Evol. Microbiol.">
        <title>Inconstantimicrobium mannanitabidum sp. nov., a novel member of the family Clostridiaceae isolated from anoxic soil under the treatment of reductive soil disinfestation.</title>
        <authorList>
            <person name="Ueki A."/>
            <person name="Tonouchi A."/>
            <person name="Honma S."/>
            <person name="Kaku N."/>
            <person name="Ueki K."/>
        </authorList>
    </citation>
    <scope>NUCLEOTIDE SEQUENCE</scope>
    <source>
        <strain evidence="1">TW13</strain>
    </source>
</reference>
<name>A0ACB5RGY2_9CLOT</name>